<dbReference type="EMBL" id="JAPFFF010000015">
    <property type="protein sequence ID" value="KAK8867264.1"/>
    <property type="molecule type" value="Genomic_DNA"/>
</dbReference>
<proteinExistence type="predicted"/>
<protein>
    <recommendedName>
        <fullName evidence="3">BTB domain-containing protein</fullName>
    </recommendedName>
</protein>
<evidence type="ECO:0008006" key="3">
    <source>
        <dbReference type="Google" id="ProtNLM"/>
    </source>
</evidence>
<accession>A0ABR2IRP1</accession>
<organism evidence="1 2">
    <name type="scientific">Tritrichomonas musculus</name>
    <dbReference type="NCBI Taxonomy" id="1915356"/>
    <lineage>
        <taxon>Eukaryota</taxon>
        <taxon>Metamonada</taxon>
        <taxon>Parabasalia</taxon>
        <taxon>Tritrichomonadida</taxon>
        <taxon>Tritrichomonadidae</taxon>
        <taxon>Tritrichomonas</taxon>
    </lineage>
</organism>
<sequence>MNFNLIKLNKEAILNIPFKTYDEFSFIVNDKIFKTTKIVAELISPIICRYHQCDPTINNFTITTKEEGDFNIILKLINFEEQTFPESQLPFISEVVEILGNDSIECKRKQPNLTKSNALKLLNEHLKFKIFYSESIQNEINFISSHLYEIIEEQENELNQLSIDVLMLILNNENLSLLKEDQLVNFINHLYLSDSKYSKLYDFVLFENVGTKAIDEFLNIYDINDMTNEIWAAISRRLQNNKNCYSEIKKSNSFRYNANVLIHYFLITF</sequence>
<evidence type="ECO:0000313" key="1">
    <source>
        <dbReference type="EMBL" id="KAK8867264.1"/>
    </source>
</evidence>
<evidence type="ECO:0000313" key="2">
    <source>
        <dbReference type="Proteomes" id="UP001470230"/>
    </source>
</evidence>
<reference evidence="1 2" key="1">
    <citation type="submission" date="2024-04" db="EMBL/GenBank/DDBJ databases">
        <title>Tritrichomonas musculus Genome.</title>
        <authorList>
            <person name="Alves-Ferreira E."/>
            <person name="Grigg M."/>
            <person name="Lorenzi H."/>
            <person name="Galac M."/>
        </authorList>
    </citation>
    <scope>NUCLEOTIDE SEQUENCE [LARGE SCALE GENOMIC DNA]</scope>
    <source>
        <strain evidence="1 2">EAF2021</strain>
    </source>
</reference>
<comment type="caution">
    <text evidence="1">The sequence shown here is derived from an EMBL/GenBank/DDBJ whole genome shotgun (WGS) entry which is preliminary data.</text>
</comment>
<name>A0ABR2IRP1_9EUKA</name>
<gene>
    <name evidence="1" type="ORF">M9Y10_010242</name>
</gene>
<keyword evidence="2" id="KW-1185">Reference proteome</keyword>
<dbReference type="Proteomes" id="UP001470230">
    <property type="component" value="Unassembled WGS sequence"/>
</dbReference>